<comment type="cofactor">
    <cofactor evidence="1 5 7">
        <name>pyridoxal 5'-phosphate</name>
        <dbReference type="ChEBI" id="CHEBI:597326"/>
    </cofactor>
</comment>
<feature type="binding site" evidence="5">
    <location>
        <position position="288"/>
    </location>
    <ligand>
        <name>substrate</name>
    </ligand>
</feature>
<keyword evidence="4 5" id="KW-0456">Lyase</keyword>
<dbReference type="HAMAP" id="MF_02120">
    <property type="entry name" value="LysA"/>
    <property type="match status" value="1"/>
</dbReference>
<comment type="function">
    <text evidence="5">Specifically catalyzes the decarboxylation of meso-diaminopimelate (meso-DAP) to L-lysine.</text>
</comment>
<gene>
    <name evidence="5 10" type="primary">lysA</name>
    <name evidence="10" type="ORF">ACFO5I_02030</name>
</gene>
<comment type="pathway">
    <text evidence="5 7">Amino-acid biosynthesis; L-lysine biosynthesis via DAP pathway; L-lysine from DL-2,6-diaminopimelate: step 1/1.</text>
</comment>
<dbReference type="Gene3D" id="2.40.37.10">
    <property type="entry name" value="Lyase, Ornithine Decarboxylase, Chain A, domain 1"/>
    <property type="match status" value="1"/>
</dbReference>
<dbReference type="Proteomes" id="UP001595969">
    <property type="component" value="Unassembled WGS sequence"/>
</dbReference>
<evidence type="ECO:0000256" key="5">
    <source>
        <dbReference type="HAMAP-Rule" id="MF_02120"/>
    </source>
</evidence>
<comment type="subunit">
    <text evidence="5">Homodimer.</text>
</comment>
<dbReference type="InterPro" id="IPR022644">
    <property type="entry name" value="De-COase2_N"/>
</dbReference>
<dbReference type="CDD" id="cd06828">
    <property type="entry name" value="PLPDE_III_DapDC"/>
    <property type="match status" value="1"/>
</dbReference>
<dbReference type="PRINTS" id="PR01179">
    <property type="entry name" value="ODADCRBXLASE"/>
</dbReference>
<keyword evidence="5 7" id="KW-0457">Lysine biosynthesis</keyword>
<dbReference type="InterPro" id="IPR029066">
    <property type="entry name" value="PLP-binding_barrel"/>
</dbReference>
<feature type="binding site" evidence="5">
    <location>
        <position position="329"/>
    </location>
    <ligand>
        <name>substrate</name>
    </ligand>
</feature>
<dbReference type="PANTHER" id="PTHR43727">
    <property type="entry name" value="DIAMINOPIMELATE DECARBOXYLASE"/>
    <property type="match status" value="1"/>
</dbReference>
<dbReference type="InterPro" id="IPR009006">
    <property type="entry name" value="Ala_racemase/Decarboxylase_C"/>
</dbReference>
<feature type="domain" description="Orn/DAP/Arg decarboxylase 2 C-terminal" evidence="8">
    <location>
        <begin position="29"/>
        <end position="383"/>
    </location>
</feature>
<dbReference type="Pfam" id="PF00278">
    <property type="entry name" value="Orn_DAP_Arg_deC"/>
    <property type="match status" value="1"/>
</dbReference>
<evidence type="ECO:0000256" key="2">
    <source>
        <dbReference type="ARBA" id="ARBA00022793"/>
    </source>
</evidence>
<feature type="binding site" evidence="5">
    <location>
        <position position="243"/>
    </location>
    <ligand>
        <name>pyridoxal 5'-phosphate</name>
        <dbReference type="ChEBI" id="CHEBI:597326"/>
    </ligand>
</feature>
<dbReference type="EMBL" id="JBHSGS010000010">
    <property type="protein sequence ID" value="MFC4718525.1"/>
    <property type="molecule type" value="Genomic_DNA"/>
</dbReference>
<dbReference type="SUPFAM" id="SSF51419">
    <property type="entry name" value="PLP-binding barrel"/>
    <property type="match status" value="1"/>
</dbReference>
<comment type="catalytic activity">
    <reaction evidence="5 7">
        <text>meso-2,6-diaminopimelate + H(+) = L-lysine + CO2</text>
        <dbReference type="Rhea" id="RHEA:15101"/>
        <dbReference type="ChEBI" id="CHEBI:15378"/>
        <dbReference type="ChEBI" id="CHEBI:16526"/>
        <dbReference type="ChEBI" id="CHEBI:32551"/>
        <dbReference type="ChEBI" id="CHEBI:57791"/>
        <dbReference type="EC" id="4.1.1.20"/>
    </reaction>
</comment>
<dbReference type="PANTHER" id="PTHR43727:SF2">
    <property type="entry name" value="GROUP IV DECARBOXYLASE"/>
    <property type="match status" value="1"/>
</dbReference>
<reference evidence="11" key="1">
    <citation type="journal article" date="2019" name="Int. J. Syst. Evol. Microbiol.">
        <title>The Global Catalogue of Microorganisms (GCM) 10K type strain sequencing project: providing services to taxonomists for standard genome sequencing and annotation.</title>
        <authorList>
            <consortium name="The Broad Institute Genomics Platform"/>
            <consortium name="The Broad Institute Genome Sequencing Center for Infectious Disease"/>
            <person name="Wu L."/>
            <person name="Ma J."/>
        </authorList>
    </citation>
    <scope>NUCLEOTIDE SEQUENCE [LARGE SCALE GENOMIC DNA]</scope>
    <source>
        <strain evidence="11">CGMCC 1.19032</strain>
    </source>
</reference>
<evidence type="ECO:0000313" key="10">
    <source>
        <dbReference type="EMBL" id="MFC4718525.1"/>
    </source>
</evidence>
<dbReference type="PRINTS" id="PR01181">
    <property type="entry name" value="DAPDCRBXLASE"/>
</dbReference>
<sequence>MVKTIQNNHLFWDGCDTTALAKEYGTPLYVYSETAIVNECRELREHFINKYEKVRVAYASKAMNILAILKIIEREGLCLDVVSGGELYTAMVANFPAEKIEFNGNNKSLEELAMALDYGVGRIIVDSLQELDWLIQLCQEKKTTAKILFRITPEVQVATHAFISTGQTDSKFGIPLKPEILFPLIEKAIQAPEIQFYGLHFHIGSQLKENETHLTAAQTALNYVLEIKERFQYEVLELNYGGGFGVRYLSEDTRPSYAYFLDPLMALTQKFCQTHGLQMPTIVIEPGRSIVAEAGITLHEIGSIKEIPNVRKYVAIDGGMTDNIRPGLYEAQYSGMLANKAEEEKTEKVTIAGKACESTDILIKDIFLPPVKTGDIFATFSTGAYGYAMASNYNKIPIPAVVIAKEGQASLVVKRQTYQQIIQNEQIPDYLA</sequence>
<evidence type="ECO:0000259" key="9">
    <source>
        <dbReference type="Pfam" id="PF02784"/>
    </source>
</evidence>
<evidence type="ECO:0000313" key="11">
    <source>
        <dbReference type="Proteomes" id="UP001595969"/>
    </source>
</evidence>
<comment type="caution">
    <text evidence="10">The sequence shown here is derived from an EMBL/GenBank/DDBJ whole genome shotgun (WGS) entry which is preliminary data.</text>
</comment>
<evidence type="ECO:0000256" key="6">
    <source>
        <dbReference type="NCBIfam" id="TIGR01048"/>
    </source>
</evidence>
<evidence type="ECO:0000256" key="1">
    <source>
        <dbReference type="ARBA" id="ARBA00001933"/>
    </source>
</evidence>
<keyword evidence="3 5" id="KW-0663">Pyridoxal phosphate</keyword>
<dbReference type="Pfam" id="PF02784">
    <property type="entry name" value="Orn_Arg_deC_N"/>
    <property type="match status" value="1"/>
</dbReference>
<keyword evidence="11" id="KW-1185">Reference proteome</keyword>
<dbReference type="GO" id="GO:0008836">
    <property type="term" value="F:diaminopimelate decarboxylase activity"/>
    <property type="evidence" value="ECO:0007669"/>
    <property type="project" value="UniProtKB-EC"/>
</dbReference>
<dbReference type="NCBIfam" id="TIGR01048">
    <property type="entry name" value="lysA"/>
    <property type="match status" value="1"/>
</dbReference>
<feature type="domain" description="Orn/DAP/Arg decarboxylase 2 N-terminal" evidence="9">
    <location>
        <begin position="37"/>
        <end position="292"/>
    </location>
</feature>
<evidence type="ECO:0000256" key="7">
    <source>
        <dbReference type="RuleBase" id="RU003738"/>
    </source>
</evidence>
<dbReference type="SUPFAM" id="SSF50621">
    <property type="entry name" value="Alanine racemase C-terminal domain-like"/>
    <property type="match status" value="1"/>
</dbReference>
<feature type="binding site" evidence="5">
    <location>
        <begin position="285"/>
        <end position="288"/>
    </location>
    <ligand>
        <name>pyridoxal 5'-phosphate</name>
        <dbReference type="ChEBI" id="CHEBI:597326"/>
    </ligand>
</feature>
<protein>
    <recommendedName>
        <fullName evidence="5 6">Diaminopimelate decarboxylase</fullName>
        <shortName evidence="5">DAP decarboxylase</shortName>
        <shortName evidence="5">DAPDC</shortName>
        <ecNumber evidence="5 6">4.1.1.20</ecNumber>
    </recommendedName>
</protein>
<comment type="similarity">
    <text evidence="5">Belongs to the Orn/Lys/Arg decarboxylase class-II family. LysA subfamily.</text>
</comment>
<proteinExistence type="inferred from homology"/>
<organism evidence="10 11">
    <name type="scientific">Enterococcus lemanii</name>
    <dbReference type="NCBI Taxonomy" id="1159752"/>
    <lineage>
        <taxon>Bacteria</taxon>
        <taxon>Bacillati</taxon>
        <taxon>Bacillota</taxon>
        <taxon>Bacilli</taxon>
        <taxon>Lactobacillales</taxon>
        <taxon>Enterococcaceae</taxon>
        <taxon>Enterococcus</taxon>
    </lineage>
</organism>
<dbReference type="InterPro" id="IPR022643">
    <property type="entry name" value="De-COase2_C"/>
</dbReference>
<feature type="modified residue" description="N6-(pyridoxal phosphate)lysine" evidence="5">
    <location>
        <position position="61"/>
    </location>
</feature>
<keyword evidence="5" id="KW-0028">Amino-acid biosynthesis</keyword>
<evidence type="ECO:0000256" key="4">
    <source>
        <dbReference type="ARBA" id="ARBA00023239"/>
    </source>
</evidence>
<dbReference type="InterPro" id="IPR002986">
    <property type="entry name" value="DAP_deCOOHase_LysA"/>
</dbReference>
<feature type="binding site" evidence="5">
    <location>
        <position position="357"/>
    </location>
    <ligand>
        <name>substrate</name>
    </ligand>
</feature>
<evidence type="ECO:0000256" key="3">
    <source>
        <dbReference type="ARBA" id="ARBA00022898"/>
    </source>
</evidence>
<feature type="binding site" evidence="5">
    <location>
        <position position="325"/>
    </location>
    <ligand>
        <name>substrate</name>
    </ligand>
</feature>
<feature type="binding site" evidence="5">
    <location>
        <position position="385"/>
    </location>
    <ligand>
        <name>pyridoxal 5'-phosphate</name>
        <dbReference type="ChEBI" id="CHEBI:597326"/>
    </ligand>
</feature>
<evidence type="ECO:0000259" key="8">
    <source>
        <dbReference type="Pfam" id="PF00278"/>
    </source>
</evidence>
<name>A0ABV9MSK6_9ENTE</name>
<dbReference type="InterPro" id="IPR000183">
    <property type="entry name" value="Orn/DAP/Arg_de-COase"/>
</dbReference>
<dbReference type="RefSeq" id="WP_204653929.1">
    <property type="nucleotide sequence ID" value="NZ_JAFBFD010000016.1"/>
</dbReference>
<accession>A0ABV9MSK6</accession>
<dbReference type="EC" id="4.1.1.20" evidence="5 6"/>
<keyword evidence="2 5" id="KW-0210">Decarboxylase</keyword>
<dbReference type="Gene3D" id="3.20.20.10">
    <property type="entry name" value="Alanine racemase"/>
    <property type="match status" value="1"/>
</dbReference>
<feature type="binding site" evidence="5">
    <location>
        <position position="385"/>
    </location>
    <ligand>
        <name>substrate</name>
    </ligand>
</feature>